<feature type="repeat" description="PPR" evidence="4">
    <location>
        <begin position="310"/>
        <end position="344"/>
    </location>
</feature>
<dbReference type="AlphaFoldDB" id="A0A3B6C888"/>
<dbReference type="OrthoDB" id="185373at2759"/>
<dbReference type="PANTHER" id="PTHR47941">
    <property type="entry name" value="PENTATRICOPEPTIDE REPEAT-CONTAINING PROTEIN 3, MITOCHONDRIAL"/>
    <property type="match status" value="1"/>
</dbReference>
<evidence type="ECO:0000313" key="6">
    <source>
        <dbReference type="Proteomes" id="UP000019116"/>
    </source>
</evidence>
<dbReference type="Gramene" id="TraesLDM2B03G00971450.1">
    <property type="protein sequence ID" value="TraesLDM2B03G00971450.1.CDS1"/>
    <property type="gene ID" value="TraesLDM2B03G00971450"/>
</dbReference>
<dbReference type="Gramene" id="TraesPARA_EIv1.0_0534780.1">
    <property type="protein sequence ID" value="TraesPARA_EIv1.0_0534780.1.CDS1"/>
    <property type="gene ID" value="TraesPARA_EIv1.0_0534780"/>
</dbReference>
<dbReference type="Gramene" id="TraesWEE_scaffold_016407_01G000200.1">
    <property type="protein sequence ID" value="TraesWEE_scaffold_016407_01G000200.1"/>
    <property type="gene ID" value="TraesWEE_scaffold_016407_01G000200"/>
</dbReference>
<dbReference type="RefSeq" id="XP_044324744.1">
    <property type="nucleotide sequence ID" value="XM_044468809.1"/>
</dbReference>
<dbReference type="Gramene" id="TraesARI2B03G00985510.1">
    <property type="protein sequence ID" value="TraesARI2B03G00985510.1.CDS1"/>
    <property type="gene ID" value="TraesARI2B03G00985510"/>
</dbReference>
<dbReference type="OMA" id="SIPHHAF"/>
<feature type="repeat" description="PPR" evidence="4">
    <location>
        <begin position="275"/>
        <end position="309"/>
    </location>
</feature>
<dbReference type="InterPro" id="IPR002885">
    <property type="entry name" value="PPR_rpt"/>
</dbReference>
<dbReference type="PROSITE" id="PS51375">
    <property type="entry name" value="PPR"/>
    <property type="match status" value="8"/>
</dbReference>
<dbReference type="STRING" id="4565.A0A3B6C888"/>
<evidence type="ECO:0000256" key="3">
    <source>
        <dbReference type="ARBA" id="ARBA00022946"/>
    </source>
</evidence>
<dbReference type="Gramene" id="TraesCS2B03G0890900.1">
    <property type="protein sequence ID" value="TraesCS2B03G0890900.1.CDS1"/>
    <property type="gene ID" value="TraesCS2B03G0890900"/>
</dbReference>
<evidence type="ECO:0000256" key="1">
    <source>
        <dbReference type="ARBA" id="ARBA00007626"/>
    </source>
</evidence>
<feature type="repeat" description="PPR" evidence="4">
    <location>
        <begin position="239"/>
        <end position="274"/>
    </location>
</feature>
<dbReference type="Gramene" id="TraesCAD_scaffold_001181_01G000500.1">
    <property type="protein sequence ID" value="TraesCAD_scaffold_001181_01G000500.1"/>
    <property type="gene ID" value="TraesCAD_scaffold_001181_01G000500"/>
</dbReference>
<dbReference type="Gramene" id="TraesCS2B02G343000.1">
    <property type="protein sequence ID" value="TraesCS2B02G343000.1.cds1"/>
    <property type="gene ID" value="TraesCS2B02G343000"/>
</dbReference>
<evidence type="ECO:0000256" key="4">
    <source>
        <dbReference type="PROSITE-ProRule" id="PRU00708"/>
    </source>
</evidence>
<protein>
    <recommendedName>
        <fullName evidence="7">Pentacotripeptide-repeat region of PRORP domain-containing protein</fullName>
    </recommendedName>
</protein>
<dbReference type="Gramene" id="TraesJUL2B03G00977050.1">
    <property type="protein sequence ID" value="TraesJUL2B03G00977050.1.CDS1"/>
    <property type="gene ID" value="TraesJUL2B03G00977050"/>
</dbReference>
<name>A0A3B6C888_WHEAT</name>
<dbReference type="Gramene" id="TraesSYM2B03G00985030.1">
    <property type="protein sequence ID" value="TraesSYM2B03G00985030.1.CDS1"/>
    <property type="gene ID" value="TraesSYM2B03G00985030"/>
</dbReference>
<dbReference type="Pfam" id="PF13041">
    <property type="entry name" value="PPR_2"/>
    <property type="match status" value="3"/>
</dbReference>
<dbReference type="Gramene" id="TraesNOR2B03G00984580.1">
    <property type="protein sequence ID" value="TraesNOR2B03G00984580.1.CDS1"/>
    <property type="gene ID" value="TraesNOR2B03G00984580"/>
</dbReference>
<dbReference type="Gramene" id="TraesJAG2B03G00970520.1">
    <property type="protein sequence ID" value="TraesJAG2B03G00970520.1.CDS1"/>
    <property type="gene ID" value="TraesJAG2B03G00970520"/>
</dbReference>
<evidence type="ECO:0000313" key="5">
    <source>
        <dbReference type="EnsemblPlants" id="TraesCS2B02G343000.1.cds1"/>
    </source>
</evidence>
<proteinExistence type="inferred from homology"/>
<dbReference type="PaxDb" id="4565-Traes_2BL_DBDB922CC1.3"/>
<keyword evidence="6" id="KW-1185">Reference proteome</keyword>
<feature type="repeat" description="PPR" evidence="4">
    <location>
        <begin position="204"/>
        <end position="238"/>
    </location>
</feature>
<gene>
    <name evidence="5" type="primary">LOC123045666</name>
</gene>
<dbReference type="SMR" id="A0A3B6C888"/>
<evidence type="ECO:0000256" key="2">
    <source>
        <dbReference type="ARBA" id="ARBA00022737"/>
    </source>
</evidence>
<keyword evidence="3" id="KW-0809">Transit peptide</keyword>
<accession>A0A3B6C888</accession>
<dbReference type="Gramene" id="TraesMAC2B03G00968340.1">
    <property type="protein sequence ID" value="TraesMAC2B03G00968340.1.CDS1"/>
    <property type="gene ID" value="TraesMAC2B03G00968340"/>
</dbReference>
<sequence length="502" mass="55674">MRPPRALPLPHFTLPPLAGEDLAFVTALRSHLSSSPELAPSSLSRFLPQLNPLRLSHLLLSPPRVAHDLLGSLLSSPPPPLPFALLLHAITPRRSSELLASLLPSVSHHAFPELLHHLILTARLAAGSRGTGAAVPAVDVLFSACARRNKLSQATLTFRAMRAHGLLPRVESCNVFISAALRLKRPEIAVSFFREMRRCCISPNMYTANMVLRAFCALGRVADAATVLDEMADWGVDRTVVSFNTLIAAYCREHGGLEHALELKKKMELEGLAPSEVTYNTILHVLCKEGRMQQANRLLSEMKVKRVVPNTVTYNTLIYGYVMHGDNGTARRVHEGMVKNGVELDIITYNALILGLCRDGKIKKAVHLFQQLDRSKLEPNASTFSALILGYCMTQNSERALQLLKVMKKSGFHPNYDTYKIVISAFCKNKDFEGAVDVMKELLEMCMAPDKVLLHEFFEALSKAKKLHLAEDLWSADKGGKFIPSIYYTGDYRNNGEEKTAC</sequence>
<comment type="similarity">
    <text evidence="1">Belongs to the PPR family. P subfamily.</text>
</comment>
<feature type="repeat" description="PPR" evidence="4">
    <location>
        <begin position="380"/>
        <end position="414"/>
    </location>
</feature>
<dbReference type="EnsemblPlants" id="TraesCS2B02G343000.1">
    <property type="protein sequence ID" value="TraesCS2B02G343000.1.cds1"/>
    <property type="gene ID" value="TraesCS2B02G343000"/>
</dbReference>
<reference evidence="5" key="1">
    <citation type="submission" date="2018-08" db="EMBL/GenBank/DDBJ databases">
        <authorList>
            <person name="Rossello M."/>
        </authorList>
    </citation>
    <scope>NUCLEOTIDE SEQUENCE [LARGE SCALE GENOMIC DNA]</scope>
    <source>
        <strain evidence="5">cv. Chinese Spring</strain>
    </source>
</reference>
<dbReference type="Gramene" id="TraesROB_scaffold_000375_01G000600.1">
    <property type="protein sequence ID" value="TraesROB_scaffold_000375_01G000600.1"/>
    <property type="gene ID" value="TraesROB_scaffold_000375_01G000600"/>
</dbReference>
<feature type="repeat" description="PPR" evidence="4">
    <location>
        <begin position="415"/>
        <end position="449"/>
    </location>
</feature>
<organism evidence="5">
    <name type="scientific">Triticum aestivum</name>
    <name type="common">Wheat</name>
    <dbReference type="NCBI Taxonomy" id="4565"/>
    <lineage>
        <taxon>Eukaryota</taxon>
        <taxon>Viridiplantae</taxon>
        <taxon>Streptophyta</taxon>
        <taxon>Embryophyta</taxon>
        <taxon>Tracheophyta</taxon>
        <taxon>Spermatophyta</taxon>
        <taxon>Magnoliopsida</taxon>
        <taxon>Liliopsida</taxon>
        <taxon>Poales</taxon>
        <taxon>Poaceae</taxon>
        <taxon>BOP clade</taxon>
        <taxon>Pooideae</taxon>
        <taxon>Triticodae</taxon>
        <taxon>Triticeae</taxon>
        <taxon>Triticinae</taxon>
        <taxon>Triticum</taxon>
    </lineage>
</organism>
<dbReference type="Proteomes" id="UP000019116">
    <property type="component" value="Chromosome 2B"/>
</dbReference>
<dbReference type="Gene3D" id="1.25.40.10">
    <property type="entry name" value="Tetratricopeptide repeat domain"/>
    <property type="match status" value="3"/>
</dbReference>
<dbReference type="Pfam" id="PF01535">
    <property type="entry name" value="PPR"/>
    <property type="match status" value="2"/>
</dbReference>
<dbReference type="GeneID" id="123045666"/>
<feature type="repeat" description="PPR" evidence="4">
    <location>
        <begin position="169"/>
        <end position="203"/>
    </location>
</feature>
<dbReference type="Gramene" id="TraesCLE_scaffold_016019_01G000500.1">
    <property type="protein sequence ID" value="TraesCLE_scaffold_016019_01G000500.1"/>
    <property type="gene ID" value="TraesCLE_scaffold_016019_01G000500"/>
</dbReference>
<dbReference type="InterPro" id="IPR011990">
    <property type="entry name" value="TPR-like_helical_dom_sf"/>
</dbReference>
<evidence type="ECO:0008006" key="7">
    <source>
        <dbReference type="Google" id="ProtNLM"/>
    </source>
</evidence>
<reference evidence="5" key="2">
    <citation type="submission" date="2018-10" db="UniProtKB">
        <authorList>
            <consortium name="EnsemblPlants"/>
        </authorList>
    </citation>
    <scope>IDENTIFICATION</scope>
</reference>
<dbReference type="NCBIfam" id="TIGR00756">
    <property type="entry name" value="PPR"/>
    <property type="match status" value="7"/>
</dbReference>
<dbReference type="Gramene" id="TraesSTA2B03G00967050.1">
    <property type="protein sequence ID" value="TraesSTA2B03G00967050.1.CDS1"/>
    <property type="gene ID" value="TraesSTA2B03G00967050"/>
</dbReference>
<keyword evidence="2" id="KW-0677">Repeat</keyword>
<feature type="repeat" description="PPR" evidence="4">
    <location>
        <begin position="345"/>
        <end position="379"/>
    </location>
</feature>